<dbReference type="EMBL" id="FOZK01000002">
    <property type="protein sequence ID" value="SFS01665.1"/>
    <property type="molecule type" value="Genomic_DNA"/>
</dbReference>
<dbReference type="Gene3D" id="3.30.590.20">
    <property type="match status" value="1"/>
</dbReference>
<keyword evidence="2" id="KW-1185">Reference proteome</keyword>
<dbReference type="Pfam" id="PF04107">
    <property type="entry name" value="GCS2"/>
    <property type="match status" value="1"/>
</dbReference>
<proteinExistence type="predicted"/>
<name>A0A1I6LDX6_9EURY</name>
<protein>
    <submittedName>
        <fullName evidence="1">Gamma-glutamyl:cysteine ligase YbdK, ATP-grasp superfamily</fullName>
    </submittedName>
</protein>
<dbReference type="SUPFAM" id="SSF55931">
    <property type="entry name" value="Glutamine synthetase/guanido kinase"/>
    <property type="match status" value="1"/>
</dbReference>
<sequence>MLHGNVWHIGSPSPDARVVACGPTDRGCGEVTVSSHQSEPIRRSIEVEYWVIDDEGRLVEPGELLDASAGAEEEFVEPLIEIKTTPCETTAELRAELFERVGAVLRRADELDRGLVPLATPVYQDEIPERESERTHIQNAVVGEDFEYVRHCAGTHIHVEQQPGRAIDQLNAFIALDPALALVNSSPYFQGRRLAAGARSKLYRWMAYDDVPHQGRLWTYADDTDEWTRRLERRYEEFLTAATDAGVDRRAIASSFDPESAVWTPVQLREEFGTVEWRSPDTALPGQVVRLADDLAGVVERMRDAEVRIQGDGGRVDGEDIVLPEFDAVIGYVNAAIRDGLADPDLQAYLERMGFDVDAYEPVSPAIDSGRTISPEAARQLRLEQAERLERDVLQADPIRGD</sequence>
<gene>
    <name evidence="1" type="ORF">SAMN05216559_2527</name>
</gene>
<accession>A0A1I6LDX6</accession>
<keyword evidence="1" id="KW-0436">Ligase</keyword>
<evidence type="ECO:0000313" key="2">
    <source>
        <dbReference type="Proteomes" id="UP000199062"/>
    </source>
</evidence>
<dbReference type="InterPro" id="IPR014746">
    <property type="entry name" value="Gln_synth/guanido_kin_cat_dom"/>
</dbReference>
<dbReference type="GO" id="GO:0004357">
    <property type="term" value="F:glutamate-cysteine ligase activity"/>
    <property type="evidence" value="ECO:0007669"/>
    <property type="project" value="InterPro"/>
</dbReference>
<dbReference type="InterPro" id="IPR006336">
    <property type="entry name" value="GCS2"/>
</dbReference>
<dbReference type="PANTHER" id="PTHR36510:SF1">
    <property type="entry name" value="GLUTAMATE--CYSTEINE LIGASE 2-RELATED"/>
    <property type="match status" value="1"/>
</dbReference>
<dbReference type="AlphaFoldDB" id="A0A1I6LDX6"/>
<organism evidence="1 2">
    <name type="scientific">Halomicrobium zhouii</name>
    <dbReference type="NCBI Taxonomy" id="767519"/>
    <lineage>
        <taxon>Archaea</taxon>
        <taxon>Methanobacteriati</taxon>
        <taxon>Methanobacteriota</taxon>
        <taxon>Stenosarchaea group</taxon>
        <taxon>Halobacteria</taxon>
        <taxon>Halobacteriales</taxon>
        <taxon>Haloarculaceae</taxon>
        <taxon>Halomicrobium</taxon>
    </lineage>
</organism>
<dbReference type="STRING" id="767519.SAMN05216559_2527"/>
<dbReference type="GO" id="GO:0042398">
    <property type="term" value="P:modified amino acid biosynthetic process"/>
    <property type="evidence" value="ECO:0007669"/>
    <property type="project" value="InterPro"/>
</dbReference>
<dbReference type="InterPro" id="IPR050141">
    <property type="entry name" value="GCL_type2/YbdK_subfam"/>
</dbReference>
<evidence type="ECO:0000313" key="1">
    <source>
        <dbReference type="EMBL" id="SFS01665.1"/>
    </source>
</evidence>
<dbReference type="PANTHER" id="PTHR36510">
    <property type="entry name" value="GLUTAMATE--CYSTEINE LIGASE 2-RELATED"/>
    <property type="match status" value="1"/>
</dbReference>
<dbReference type="Proteomes" id="UP000199062">
    <property type="component" value="Unassembled WGS sequence"/>
</dbReference>
<reference evidence="1 2" key="1">
    <citation type="submission" date="2016-10" db="EMBL/GenBank/DDBJ databases">
        <authorList>
            <person name="de Groot N.N."/>
        </authorList>
    </citation>
    <scope>NUCLEOTIDE SEQUENCE [LARGE SCALE GENOMIC DNA]</scope>
    <source>
        <strain evidence="1 2">CGMCC 1.10457</strain>
    </source>
</reference>